<dbReference type="PANTHER" id="PTHR33107">
    <property type="entry name" value="KUNITZ TRYPSIN INHIBITOR 2"/>
    <property type="match status" value="1"/>
</dbReference>
<dbReference type="SUPFAM" id="SSF50386">
    <property type="entry name" value="STI-like"/>
    <property type="match status" value="1"/>
</dbReference>
<dbReference type="Gene3D" id="2.80.10.50">
    <property type="match status" value="1"/>
</dbReference>
<dbReference type="Gene3D" id="2.40.70.10">
    <property type="entry name" value="Acid Proteases"/>
    <property type="match status" value="1"/>
</dbReference>
<keyword evidence="2" id="KW-1185">Reference proteome</keyword>
<sequence>MPNLSSLPHKPKNNKNLIVLISSGIMSPRLIISSLLILAYVFHSEAEPRPHSDTHLVLDSDGNELRAGQPYYLVSAYQGGHGGGVSFDRGESSRMAMVKQHSTEKNFGTPVIFFSASTSQDKVDLERKLRETSRERIIKESMDLNIRFSEMPAVWQVEEGRDASSSVSQMRHVILGGQVGYPGSSTVRNWFKIESFQPRPQGVVQQPETKPSWELAIEKLANVTLERIERMETKVDQLTTYNRNLEIQMGQLANAFNSRGQDALAQIPAYAKFLKKIMSNKQKLEDYETIALTEECKLKKFIIPVDFIVFEMDEDTEIPIILGRPFLATAGAVIDVKNGRLTFKVEAGVGICTNHGCTRLEFTV</sequence>
<name>A0A9Q0QVG8_9MAGN</name>
<evidence type="ECO:0000313" key="2">
    <source>
        <dbReference type="Proteomes" id="UP001141806"/>
    </source>
</evidence>
<dbReference type="SMART" id="SM00452">
    <property type="entry name" value="STI"/>
    <property type="match status" value="1"/>
</dbReference>
<dbReference type="EMBL" id="JAMYWD010000004">
    <property type="protein sequence ID" value="KAJ4973423.1"/>
    <property type="molecule type" value="Genomic_DNA"/>
</dbReference>
<dbReference type="Proteomes" id="UP001141806">
    <property type="component" value="Unassembled WGS sequence"/>
</dbReference>
<accession>A0A9Q0QVG8</accession>
<dbReference type="AlphaFoldDB" id="A0A9Q0QVG8"/>
<gene>
    <name evidence="1" type="ORF">NE237_006597</name>
</gene>
<dbReference type="OrthoDB" id="1744168at2759"/>
<evidence type="ECO:0000313" key="1">
    <source>
        <dbReference type="EMBL" id="KAJ4973423.1"/>
    </source>
</evidence>
<reference evidence="1" key="1">
    <citation type="journal article" date="2023" name="Plant J.">
        <title>The genome of the king protea, Protea cynaroides.</title>
        <authorList>
            <person name="Chang J."/>
            <person name="Duong T.A."/>
            <person name="Schoeman C."/>
            <person name="Ma X."/>
            <person name="Roodt D."/>
            <person name="Barker N."/>
            <person name="Li Z."/>
            <person name="Van de Peer Y."/>
            <person name="Mizrachi E."/>
        </authorList>
    </citation>
    <scope>NUCLEOTIDE SEQUENCE</scope>
    <source>
        <tissue evidence="1">Young leaves</tissue>
    </source>
</reference>
<protein>
    <submittedName>
        <fullName evidence="1">Uncharacterized protein</fullName>
    </submittedName>
</protein>
<dbReference type="InterPro" id="IPR002160">
    <property type="entry name" value="Prot_inh_Kunz-lg"/>
</dbReference>
<dbReference type="PROSITE" id="PS00283">
    <property type="entry name" value="SOYBEAN_KUNITZ"/>
    <property type="match status" value="1"/>
</dbReference>
<dbReference type="InterPro" id="IPR021109">
    <property type="entry name" value="Peptidase_aspartic_dom_sf"/>
</dbReference>
<dbReference type="Pfam" id="PF00197">
    <property type="entry name" value="Kunitz_legume"/>
    <property type="match status" value="1"/>
</dbReference>
<dbReference type="InterPro" id="IPR011065">
    <property type="entry name" value="Kunitz_inhibitor_STI-like_sf"/>
</dbReference>
<dbReference type="PANTHER" id="PTHR33107:SF86">
    <property type="entry name" value="MIRACULIN-LIKE"/>
    <property type="match status" value="1"/>
</dbReference>
<proteinExistence type="predicted"/>
<comment type="caution">
    <text evidence="1">The sequence shown here is derived from an EMBL/GenBank/DDBJ whole genome shotgun (WGS) entry which is preliminary data.</text>
</comment>
<dbReference type="GO" id="GO:0004866">
    <property type="term" value="F:endopeptidase inhibitor activity"/>
    <property type="evidence" value="ECO:0007669"/>
    <property type="project" value="InterPro"/>
</dbReference>
<organism evidence="1 2">
    <name type="scientific">Protea cynaroides</name>
    <dbReference type="NCBI Taxonomy" id="273540"/>
    <lineage>
        <taxon>Eukaryota</taxon>
        <taxon>Viridiplantae</taxon>
        <taxon>Streptophyta</taxon>
        <taxon>Embryophyta</taxon>
        <taxon>Tracheophyta</taxon>
        <taxon>Spermatophyta</taxon>
        <taxon>Magnoliopsida</taxon>
        <taxon>Proteales</taxon>
        <taxon>Proteaceae</taxon>
        <taxon>Protea</taxon>
    </lineage>
</organism>